<evidence type="ECO:0000313" key="3">
    <source>
        <dbReference type="EMBL" id="EYU24981.1"/>
    </source>
</evidence>
<dbReference type="PANTHER" id="PTHR37385:SF2">
    <property type="entry name" value="PROTEIN LPA2"/>
    <property type="match status" value="1"/>
</dbReference>
<keyword evidence="2" id="KW-0812">Transmembrane</keyword>
<proteinExistence type="predicted"/>
<feature type="region of interest" description="Disordered" evidence="1">
    <location>
        <begin position="25"/>
        <end position="93"/>
    </location>
</feature>
<gene>
    <name evidence="3" type="ORF">MIMGU_mgv1a014379mg</name>
</gene>
<dbReference type="STRING" id="4155.A0A022QAN2"/>
<evidence type="ECO:0000256" key="1">
    <source>
        <dbReference type="SAM" id="MobiDB-lite"/>
    </source>
</evidence>
<keyword evidence="4" id="KW-1185">Reference proteome</keyword>
<feature type="compositionally biased region" description="Low complexity" evidence="1">
    <location>
        <begin position="42"/>
        <end position="63"/>
    </location>
</feature>
<dbReference type="PhylomeDB" id="A0A022QAN2"/>
<reference evidence="3 4" key="1">
    <citation type="journal article" date="2013" name="Proc. Natl. Acad. Sci. U.S.A.">
        <title>Fine-scale variation in meiotic recombination in Mimulus inferred from population shotgun sequencing.</title>
        <authorList>
            <person name="Hellsten U."/>
            <person name="Wright K.M."/>
            <person name="Jenkins J."/>
            <person name="Shu S."/>
            <person name="Yuan Y."/>
            <person name="Wessler S.R."/>
            <person name="Schmutz J."/>
            <person name="Willis J.H."/>
            <person name="Rokhsar D.S."/>
        </authorList>
    </citation>
    <scope>NUCLEOTIDE SEQUENCE [LARGE SCALE GENOMIC DNA]</scope>
    <source>
        <strain evidence="4">cv. DUN x IM62</strain>
    </source>
</reference>
<keyword evidence="2" id="KW-0472">Membrane</keyword>
<organism evidence="3 4">
    <name type="scientific">Erythranthe guttata</name>
    <name type="common">Yellow monkey flower</name>
    <name type="synonym">Mimulus guttatus</name>
    <dbReference type="NCBI Taxonomy" id="4155"/>
    <lineage>
        <taxon>Eukaryota</taxon>
        <taxon>Viridiplantae</taxon>
        <taxon>Streptophyta</taxon>
        <taxon>Embryophyta</taxon>
        <taxon>Tracheophyta</taxon>
        <taxon>Spermatophyta</taxon>
        <taxon>Magnoliopsida</taxon>
        <taxon>eudicotyledons</taxon>
        <taxon>Gunneridae</taxon>
        <taxon>Pentapetalae</taxon>
        <taxon>asterids</taxon>
        <taxon>lamiids</taxon>
        <taxon>Lamiales</taxon>
        <taxon>Phrymaceae</taxon>
        <taxon>Erythranthe</taxon>
    </lineage>
</organism>
<name>A0A022QAN2_ERYGU</name>
<dbReference type="OMA" id="AMPSIMG"/>
<accession>A0A022QAN2</accession>
<dbReference type="PANTHER" id="PTHR37385">
    <property type="entry name" value="PROTEIN LOW PSII ACCUMULATION 2, CHLOROPLASTIC"/>
    <property type="match status" value="1"/>
</dbReference>
<dbReference type="KEGG" id="egt:105971683"/>
<dbReference type="AlphaFoldDB" id="A0A022QAN2"/>
<feature type="transmembrane region" description="Helical" evidence="2">
    <location>
        <begin position="121"/>
        <end position="145"/>
    </location>
</feature>
<dbReference type="EMBL" id="KI632098">
    <property type="protein sequence ID" value="EYU24981.1"/>
    <property type="molecule type" value="Genomic_DNA"/>
</dbReference>
<dbReference type="InterPro" id="IPR038789">
    <property type="entry name" value="LPA2-like"/>
</dbReference>
<sequence length="191" mass="20576">MALILHQLSSSSSFTTNKPLFLHHHILPHPKPTKISIKSEQNSSTEETNSGSGPGPSAKKPGGSSTGLGFGSSTAAPANKNQPKGKRERASIIRREPVEKPVFATAQQTAKAEEMMKNESAFLLAWLGLGSIILAEGLALSVSGFLPEAWDKLLVKYLYPSFTPTVFLFIAGTVTYGLLKYFQNVNSNTEN</sequence>
<dbReference type="Proteomes" id="UP000030748">
    <property type="component" value="Unassembled WGS sequence"/>
</dbReference>
<evidence type="ECO:0000313" key="4">
    <source>
        <dbReference type="Proteomes" id="UP000030748"/>
    </source>
</evidence>
<keyword evidence="2" id="KW-1133">Transmembrane helix</keyword>
<dbReference type="eggNOG" id="KOG2090">
    <property type="taxonomic scope" value="Eukaryota"/>
</dbReference>
<evidence type="ECO:0000256" key="2">
    <source>
        <dbReference type="SAM" id="Phobius"/>
    </source>
</evidence>
<dbReference type="OrthoDB" id="568307at2759"/>
<feature type="transmembrane region" description="Helical" evidence="2">
    <location>
        <begin position="157"/>
        <end position="179"/>
    </location>
</feature>
<protein>
    <submittedName>
        <fullName evidence="3">Uncharacterized protein</fullName>
    </submittedName>
</protein>